<proteinExistence type="predicted"/>
<evidence type="ECO:0000313" key="3">
    <source>
        <dbReference type="Proteomes" id="UP000199063"/>
    </source>
</evidence>
<accession>A0A1G9ZD69</accession>
<dbReference type="AlphaFoldDB" id="A0A1G9ZD69"/>
<reference evidence="3" key="1">
    <citation type="submission" date="2016-10" db="EMBL/GenBank/DDBJ databases">
        <authorList>
            <person name="Varghese N."/>
            <person name="Submissions S."/>
        </authorList>
    </citation>
    <scope>NUCLEOTIDE SEQUENCE [LARGE SCALE GENOMIC DNA]</scope>
    <source>
        <strain evidence="3">CGMCC 4.7042</strain>
    </source>
</reference>
<dbReference type="STRING" id="1196353.SAMN05444921_12192"/>
<dbReference type="Proteomes" id="UP000199063">
    <property type="component" value="Unassembled WGS sequence"/>
</dbReference>
<organism evidence="2 3">
    <name type="scientific">Streptomyces wuyuanensis</name>
    <dbReference type="NCBI Taxonomy" id="1196353"/>
    <lineage>
        <taxon>Bacteria</taxon>
        <taxon>Bacillati</taxon>
        <taxon>Actinomycetota</taxon>
        <taxon>Actinomycetes</taxon>
        <taxon>Kitasatosporales</taxon>
        <taxon>Streptomycetaceae</taxon>
        <taxon>Streptomyces</taxon>
    </lineage>
</organism>
<dbReference type="GeneID" id="40832669"/>
<dbReference type="RefSeq" id="WP_093659385.1">
    <property type="nucleotide sequence ID" value="NZ_FNHI01000021.1"/>
</dbReference>
<dbReference type="EMBL" id="FNHI01000021">
    <property type="protein sequence ID" value="SDN19145.1"/>
    <property type="molecule type" value="Genomic_DNA"/>
</dbReference>
<name>A0A1G9ZD69_9ACTN</name>
<gene>
    <name evidence="2" type="ORF">SAMN05444921_12192</name>
</gene>
<evidence type="ECO:0000313" key="2">
    <source>
        <dbReference type="EMBL" id="SDN19145.1"/>
    </source>
</evidence>
<dbReference type="InterPro" id="IPR010982">
    <property type="entry name" value="Lambda_DNA-bd_dom_sf"/>
</dbReference>
<dbReference type="GO" id="GO:0003677">
    <property type="term" value="F:DNA binding"/>
    <property type="evidence" value="ECO:0007669"/>
    <property type="project" value="InterPro"/>
</dbReference>
<keyword evidence="3" id="KW-1185">Reference proteome</keyword>
<evidence type="ECO:0000256" key="1">
    <source>
        <dbReference type="SAM" id="MobiDB-lite"/>
    </source>
</evidence>
<dbReference type="OrthoDB" id="4198012at2"/>
<dbReference type="Gene3D" id="1.10.260.40">
    <property type="entry name" value="lambda repressor-like DNA-binding domains"/>
    <property type="match status" value="1"/>
</dbReference>
<feature type="region of interest" description="Disordered" evidence="1">
    <location>
        <begin position="1"/>
        <end position="25"/>
    </location>
</feature>
<sequence>MEAAAPDIERGSASPEPLPDNLVRDMDRDALSRLVRDVNDDGRGVSYQAMADRAEAAGHPLSKPYFQKLATNAVTQAPNPERLRGIAAGLQKPLPVVQRAAAQQYLEYEATELAGYDEDIRVIVAHLAGMEKTERRRWQAMIEADERTKRDHEG</sequence>
<protein>
    <submittedName>
        <fullName evidence="2">Uncharacterized protein</fullName>
    </submittedName>
</protein>